<dbReference type="AlphaFoldDB" id="A0A2J6RNL4"/>
<organism evidence="2 3">
    <name type="scientific">Hyaloscypha variabilis (strain UAMH 11265 / GT02V1 / F)</name>
    <name type="common">Meliniomyces variabilis</name>
    <dbReference type="NCBI Taxonomy" id="1149755"/>
    <lineage>
        <taxon>Eukaryota</taxon>
        <taxon>Fungi</taxon>
        <taxon>Dikarya</taxon>
        <taxon>Ascomycota</taxon>
        <taxon>Pezizomycotina</taxon>
        <taxon>Leotiomycetes</taxon>
        <taxon>Helotiales</taxon>
        <taxon>Hyaloscyphaceae</taxon>
        <taxon>Hyaloscypha</taxon>
        <taxon>Hyaloscypha variabilis</taxon>
    </lineage>
</organism>
<accession>A0A2J6RNL4</accession>
<evidence type="ECO:0000313" key="3">
    <source>
        <dbReference type="Proteomes" id="UP000235786"/>
    </source>
</evidence>
<evidence type="ECO:0000256" key="1">
    <source>
        <dbReference type="SAM" id="MobiDB-lite"/>
    </source>
</evidence>
<gene>
    <name evidence="2" type="ORF">L207DRAFT_39135</name>
</gene>
<name>A0A2J6RNL4_HYAVF</name>
<protein>
    <submittedName>
        <fullName evidence="2">Uncharacterized protein</fullName>
    </submittedName>
</protein>
<dbReference type="EMBL" id="KZ613946">
    <property type="protein sequence ID" value="PMD40109.1"/>
    <property type="molecule type" value="Genomic_DNA"/>
</dbReference>
<proteinExistence type="predicted"/>
<evidence type="ECO:0000313" key="2">
    <source>
        <dbReference type="EMBL" id="PMD40109.1"/>
    </source>
</evidence>
<feature type="region of interest" description="Disordered" evidence="1">
    <location>
        <begin position="99"/>
        <end position="119"/>
    </location>
</feature>
<sequence length="119" mass="12862">MCRGWSIKVTKRSPISPTLALATSGSTRRATLPTYLPAVLHASTSTTTPSTRHKGLQSQLYFSPSTTTPNTTAHDCRVDATLQVEAPLSLLTPNSHFTLTPRTSHLHHPISTPSTTPYP</sequence>
<reference evidence="2 3" key="1">
    <citation type="submission" date="2016-04" db="EMBL/GenBank/DDBJ databases">
        <title>A degradative enzymes factory behind the ericoid mycorrhizal symbiosis.</title>
        <authorList>
            <consortium name="DOE Joint Genome Institute"/>
            <person name="Martino E."/>
            <person name="Morin E."/>
            <person name="Grelet G."/>
            <person name="Kuo A."/>
            <person name="Kohler A."/>
            <person name="Daghino S."/>
            <person name="Barry K."/>
            <person name="Choi C."/>
            <person name="Cichocki N."/>
            <person name="Clum A."/>
            <person name="Copeland A."/>
            <person name="Hainaut M."/>
            <person name="Haridas S."/>
            <person name="Labutti K."/>
            <person name="Lindquist E."/>
            <person name="Lipzen A."/>
            <person name="Khouja H.-R."/>
            <person name="Murat C."/>
            <person name="Ohm R."/>
            <person name="Olson A."/>
            <person name="Spatafora J."/>
            <person name="Veneault-Fourrey C."/>
            <person name="Henrissat B."/>
            <person name="Grigoriev I."/>
            <person name="Martin F."/>
            <person name="Perotto S."/>
        </authorList>
    </citation>
    <scope>NUCLEOTIDE SEQUENCE [LARGE SCALE GENOMIC DNA]</scope>
    <source>
        <strain evidence="2 3">F</strain>
    </source>
</reference>
<dbReference type="Proteomes" id="UP000235786">
    <property type="component" value="Unassembled WGS sequence"/>
</dbReference>
<keyword evidence="3" id="KW-1185">Reference proteome</keyword>